<feature type="region of interest" description="Disordered" evidence="5">
    <location>
        <begin position="195"/>
        <end position="289"/>
    </location>
</feature>
<evidence type="ECO:0000256" key="4">
    <source>
        <dbReference type="ARBA" id="ARBA00023136"/>
    </source>
</evidence>
<name>A0AAD6C5B9_9EURO</name>
<accession>A0AAD6C5B9</accession>
<feature type="compositionally biased region" description="Low complexity" evidence="5">
    <location>
        <begin position="99"/>
        <end position="156"/>
    </location>
</feature>
<keyword evidence="7" id="KW-0732">Signal</keyword>
<evidence type="ECO:0000256" key="3">
    <source>
        <dbReference type="ARBA" id="ARBA00022989"/>
    </source>
</evidence>
<keyword evidence="9" id="KW-1185">Reference proteome</keyword>
<dbReference type="CDD" id="cd12087">
    <property type="entry name" value="TM_EGFR-like"/>
    <property type="match status" value="1"/>
</dbReference>
<comment type="caution">
    <text evidence="8">The sequence shown here is derived from an EMBL/GenBank/DDBJ whole genome shotgun (WGS) entry which is preliminary data.</text>
</comment>
<evidence type="ECO:0000256" key="5">
    <source>
        <dbReference type="SAM" id="MobiDB-lite"/>
    </source>
</evidence>
<dbReference type="RefSeq" id="XP_056765519.1">
    <property type="nucleotide sequence ID" value="XM_056909815.1"/>
</dbReference>
<dbReference type="AlphaFoldDB" id="A0AAD6C5B9"/>
<organism evidence="8 9">
    <name type="scientific">Penicillium daleae</name>
    <dbReference type="NCBI Taxonomy" id="63821"/>
    <lineage>
        <taxon>Eukaryota</taxon>
        <taxon>Fungi</taxon>
        <taxon>Dikarya</taxon>
        <taxon>Ascomycota</taxon>
        <taxon>Pezizomycotina</taxon>
        <taxon>Eurotiomycetes</taxon>
        <taxon>Eurotiomycetidae</taxon>
        <taxon>Eurotiales</taxon>
        <taxon>Aspergillaceae</taxon>
        <taxon>Penicillium</taxon>
    </lineage>
</organism>
<evidence type="ECO:0008006" key="10">
    <source>
        <dbReference type="Google" id="ProtNLM"/>
    </source>
</evidence>
<evidence type="ECO:0000313" key="9">
    <source>
        <dbReference type="Proteomes" id="UP001213681"/>
    </source>
</evidence>
<dbReference type="Proteomes" id="UP001213681">
    <property type="component" value="Unassembled WGS sequence"/>
</dbReference>
<feature type="transmembrane region" description="Helical" evidence="6">
    <location>
        <begin position="162"/>
        <end position="184"/>
    </location>
</feature>
<proteinExistence type="predicted"/>
<dbReference type="GO" id="GO:0016020">
    <property type="term" value="C:membrane"/>
    <property type="evidence" value="ECO:0007669"/>
    <property type="project" value="UniProtKB-SubCell"/>
</dbReference>
<sequence length="289" mass="29954">MNLWLYTLSLIPLVDAWTFLYTNATGNATILHDTGTDNCTQIDLAGGKLFSWDPEDSGLCISIYYDATCTDRGGLSCNAWSKNASTTFHGVQIYSESDSSSTSVSTSTPTPTTSASSSTSTSTSTSTTSMSTSSTPTATSTSTSTNPGAAGNGSSSSLSGGAIAGIVIGVLGGVAIIGGLFFYFGRRNRKSENLTDVKELPGPTSGSISGDPRRPYSPQSPMMVAGYAQPAYTDNSDKAPNSSSGMSSVRPAPGSRVVELAGHDRAVELGNSPISELDGQPSEKYSYRF</sequence>
<gene>
    <name evidence="8" type="ORF">N7458_006433</name>
</gene>
<protein>
    <recommendedName>
        <fullName evidence="10">Mid2 domain-containing protein</fullName>
    </recommendedName>
</protein>
<evidence type="ECO:0000256" key="1">
    <source>
        <dbReference type="ARBA" id="ARBA00004167"/>
    </source>
</evidence>
<feature type="chain" id="PRO_5042123549" description="Mid2 domain-containing protein" evidence="7">
    <location>
        <begin position="17"/>
        <end position="289"/>
    </location>
</feature>
<feature type="compositionally biased region" description="Polar residues" evidence="5">
    <location>
        <begin position="232"/>
        <end position="247"/>
    </location>
</feature>
<feature type="signal peptide" evidence="7">
    <location>
        <begin position="1"/>
        <end position="16"/>
    </location>
</feature>
<reference evidence="8" key="2">
    <citation type="journal article" date="2023" name="IMA Fungus">
        <title>Comparative genomic study of the Penicillium genus elucidates a diverse pangenome and 15 lateral gene transfer events.</title>
        <authorList>
            <person name="Petersen C."/>
            <person name="Sorensen T."/>
            <person name="Nielsen M.R."/>
            <person name="Sondergaard T.E."/>
            <person name="Sorensen J.L."/>
            <person name="Fitzpatrick D.A."/>
            <person name="Frisvad J.C."/>
            <person name="Nielsen K.L."/>
        </authorList>
    </citation>
    <scope>NUCLEOTIDE SEQUENCE</scope>
    <source>
        <strain evidence="8">IBT 16125</strain>
    </source>
</reference>
<keyword evidence="4 6" id="KW-0472">Membrane</keyword>
<keyword evidence="2 6" id="KW-0812">Transmembrane</keyword>
<keyword evidence="3 6" id="KW-1133">Transmembrane helix</keyword>
<evidence type="ECO:0000256" key="7">
    <source>
        <dbReference type="SAM" id="SignalP"/>
    </source>
</evidence>
<feature type="region of interest" description="Disordered" evidence="5">
    <location>
        <begin position="98"/>
        <end position="156"/>
    </location>
</feature>
<evidence type="ECO:0000313" key="8">
    <source>
        <dbReference type="EMBL" id="KAJ5449984.1"/>
    </source>
</evidence>
<dbReference type="PANTHER" id="PTHR15549">
    <property type="entry name" value="PAIRED IMMUNOGLOBULIN-LIKE TYPE 2 RECEPTOR"/>
    <property type="match status" value="1"/>
</dbReference>
<dbReference type="EMBL" id="JAPVEA010000006">
    <property type="protein sequence ID" value="KAJ5449984.1"/>
    <property type="molecule type" value="Genomic_DNA"/>
</dbReference>
<comment type="subcellular location">
    <subcellularLocation>
        <location evidence="1">Membrane</location>
        <topology evidence="1">Single-pass membrane protein</topology>
    </subcellularLocation>
</comment>
<dbReference type="GeneID" id="81600058"/>
<dbReference type="PANTHER" id="PTHR15549:SF26">
    <property type="entry name" value="AXIAL BUDDING PATTERN PROTEIN 2-RELATED"/>
    <property type="match status" value="1"/>
</dbReference>
<dbReference type="GO" id="GO:0071944">
    <property type="term" value="C:cell periphery"/>
    <property type="evidence" value="ECO:0007669"/>
    <property type="project" value="UniProtKB-ARBA"/>
</dbReference>
<evidence type="ECO:0000256" key="6">
    <source>
        <dbReference type="SAM" id="Phobius"/>
    </source>
</evidence>
<reference evidence="8" key="1">
    <citation type="submission" date="2022-12" db="EMBL/GenBank/DDBJ databases">
        <authorList>
            <person name="Petersen C."/>
        </authorList>
    </citation>
    <scope>NUCLEOTIDE SEQUENCE</scope>
    <source>
        <strain evidence="8">IBT 16125</strain>
    </source>
</reference>
<dbReference type="InterPro" id="IPR051694">
    <property type="entry name" value="Immunoregulatory_rcpt-like"/>
</dbReference>
<evidence type="ECO:0000256" key="2">
    <source>
        <dbReference type="ARBA" id="ARBA00022692"/>
    </source>
</evidence>